<name>A0A2T5TY78_9SPHN</name>
<dbReference type="Proteomes" id="UP000244013">
    <property type="component" value="Unassembled WGS sequence"/>
</dbReference>
<proteinExistence type="predicted"/>
<dbReference type="AlphaFoldDB" id="A0A2T5TY78"/>
<organism evidence="1 2">
    <name type="scientific">Sphingomonas faeni</name>
    <dbReference type="NCBI Taxonomy" id="185950"/>
    <lineage>
        <taxon>Bacteria</taxon>
        <taxon>Pseudomonadati</taxon>
        <taxon>Pseudomonadota</taxon>
        <taxon>Alphaproteobacteria</taxon>
        <taxon>Sphingomonadales</taxon>
        <taxon>Sphingomonadaceae</taxon>
        <taxon>Sphingomonas</taxon>
    </lineage>
</organism>
<evidence type="ECO:0000313" key="1">
    <source>
        <dbReference type="EMBL" id="PTW44216.1"/>
    </source>
</evidence>
<comment type="caution">
    <text evidence="1">The sequence shown here is derived from an EMBL/GenBank/DDBJ whole genome shotgun (WGS) entry which is preliminary data.</text>
</comment>
<reference evidence="1 2" key="1">
    <citation type="submission" date="2018-04" db="EMBL/GenBank/DDBJ databases">
        <title>Genomic Encyclopedia of Type Strains, Phase III (KMG-III): the genomes of soil and plant-associated and newly described type strains.</title>
        <authorList>
            <person name="Whitman W."/>
        </authorList>
    </citation>
    <scope>NUCLEOTIDE SEQUENCE [LARGE SCALE GENOMIC DNA]</scope>
    <source>
        <strain evidence="1 2">MA-olki</strain>
    </source>
</reference>
<evidence type="ECO:0000313" key="2">
    <source>
        <dbReference type="Proteomes" id="UP000244013"/>
    </source>
</evidence>
<protein>
    <submittedName>
        <fullName evidence="1">Uncharacterized protein</fullName>
    </submittedName>
</protein>
<dbReference type="EMBL" id="QAYE01000011">
    <property type="protein sequence ID" value="PTW44216.1"/>
    <property type="molecule type" value="Genomic_DNA"/>
</dbReference>
<accession>A0A2T5TY78</accession>
<sequence length="99" mass="11580">MPVIRPFRSIGNLINRRQGDAFYWREGKRSPVETLSLECRVWRHGRDEKPFRFRIWGDDSSDISGLVTARVSAVNLLTPVEARLPVRLRFQDEDSLRLV</sequence>
<gene>
    <name evidence="1" type="ORF">C8J25_11152</name>
</gene>